<protein>
    <submittedName>
        <fullName evidence="1">DUF3292 domain-containing protein</fullName>
    </submittedName>
</protein>
<dbReference type="Pfam" id="PF11696">
    <property type="entry name" value="DUF3292"/>
    <property type="match status" value="1"/>
</dbReference>
<gene>
    <name evidence="1" type="ORF">HND93_36590</name>
</gene>
<sequence>YQLTAMKTRNQLFNRLVAIDGQVWASY</sequence>
<evidence type="ECO:0000313" key="1">
    <source>
        <dbReference type="EMBL" id="NYZ25229.1"/>
    </source>
</evidence>
<evidence type="ECO:0000313" key="2">
    <source>
        <dbReference type="Proteomes" id="UP000584642"/>
    </source>
</evidence>
<dbReference type="InterPro" id="IPR021709">
    <property type="entry name" value="DUF3292"/>
</dbReference>
<feature type="non-terminal residue" evidence="1">
    <location>
        <position position="1"/>
    </location>
</feature>
<reference evidence="1 2" key="1">
    <citation type="submission" date="2020-05" db="EMBL/GenBank/DDBJ databases">
        <title>Azospirillum oleiclasticum sp. nov, a nitrogen-fixing and heavy crude oil-emulsifying bacterium isolated from the crude oil of Yumen Oilfield.</title>
        <authorList>
            <person name="Wu D."/>
            <person name="Cai M."/>
            <person name="Zhang X."/>
        </authorList>
    </citation>
    <scope>NUCLEOTIDE SEQUENCE [LARGE SCALE GENOMIC DNA]</scope>
    <source>
        <strain evidence="1 2">ROY-1-1-2</strain>
    </source>
</reference>
<comment type="caution">
    <text evidence="1">The sequence shown here is derived from an EMBL/GenBank/DDBJ whole genome shotgun (WGS) entry which is preliminary data.</text>
</comment>
<proteinExistence type="predicted"/>
<dbReference type="EMBL" id="JABFDB010000142">
    <property type="protein sequence ID" value="NYZ25229.1"/>
    <property type="molecule type" value="Genomic_DNA"/>
</dbReference>
<organism evidence="1 2">
    <name type="scientific">Azospirillum oleiclasticum</name>
    <dbReference type="NCBI Taxonomy" id="2735135"/>
    <lineage>
        <taxon>Bacteria</taxon>
        <taxon>Pseudomonadati</taxon>
        <taxon>Pseudomonadota</taxon>
        <taxon>Alphaproteobacteria</taxon>
        <taxon>Rhodospirillales</taxon>
        <taxon>Azospirillaceae</taxon>
        <taxon>Azospirillum</taxon>
    </lineage>
</organism>
<keyword evidence="2" id="KW-1185">Reference proteome</keyword>
<accession>A0ABX2TLI9</accession>
<name>A0ABX2TLI9_9PROT</name>
<dbReference type="Proteomes" id="UP000584642">
    <property type="component" value="Unassembled WGS sequence"/>
</dbReference>